<gene>
    <name evidence="5" type="ORF">PFISCL1PPCAC_4183</name>
</gene>
<dbReference type="GO" id="GO:0005654">
    <property type="term" value="C:nucleoplasm"/>
    <property type="evidence" value="ECO:0007669"/>
    <property type="project" value="TreeGrafter"/>
</dbReference>
<dbReference type="GO" id="GO:0005730">
    <property type="term" value="C:nucleolus"/>
    <property type="evidence" value="ECO:0007669"/>
    <property type="project" value="TreeGrafter"/>
</dbReference>
<protein>
    <recommendedName>
        <fullName evidence="7">Nucleolar complex protein 2 homolog</fullName>
    </recommendedName>
</protein>
<feature type="compositionally biased region" description="Basic residues" evidence="4">
    <location>
        <begin position="10"/>
        <end position="21"/>
    </location>
</feature>
<organism evidence="5 6">
    <name type="scientific">Pristionchus fissidentatus</name>
    <dbReference type="NCBI Taxonomy" id="1538716"/>
    <lineage>
        <taxon>Eukaryota</taxon>
        <taxon>Metazoa</taxon>
        <taxon>Ecdysozoa</taxon>
        <taxon>Nematoda</taxon>
        <taxon>Chromadorea</taxon>
        <taxon>Rhabditida</taxon>
        <taxon>Rhabditina</taxon>
        <taxon>Diplogasteromorpha</taxon>
        <taxon>Diplogasteroidea</taxon>
        <taxon>Neodiplogasteridae</taxon>
        <taxon>Pristionchus</taxon>
    </lineage>
</organism>
<name>A0AAV5V025_9BILA</name>
<evidence type="ECO:0000256" key="4">
    <source>
        <dbReference type="SAM" id="MobiDB-lite"/>
    </source>
</evidence>
<feature type="region of interest" description="Disordered" evidence="4">
    <location>
        <begin position="120"/>
        <end position="164"/>
    </location>
</feature>
<feature type="compositionally biased region" description="Acidic residues" evidence="4">
    <location>
        <begin position="124"/>
        <end position="148"/>
    </location>
</feature>
<dbReference type="PANTHER" id="PTHR12687">
    <property type="entry name" value="NUCLEOLAR COMPLEX 2 AND RAD4-RELATED"/>
    <property type="match status" value="1"/>
</dbReference>
<evidence type="ECO:0000313" key="6">
    <source>
        <dbReference type="Proteomes" id="UP001432322"/>
    </source>
</evidence>
<dbReference type="GO" id="GO:0042393">
    <property type="term" value="F:histone binding"/>
    <property type="evidence" value="ECO:0007669"/>
    <property type="project" value="TreeGrafter"/>
</dbReference>
<dbReference type="GO" id="GO:0030690">
    <property type="term" value="C:Noc1p-Noc2p complex"/>
    <property type="evidence" value="ECO:0007669"/>
    <property type="project" value="TreeGrafter"/>
</dbReference>
<accession>A0AAV5V025</accession>
<dbReference type="GO" id="GO:0030691">
    <property type="term" value="C:Noc2p-Noc3p complex"/>
    <property type="evidence" value="ECO:0007669"/>
    <property type="project" value="TreeGrafter"/>
</dbReference>
<feature type="region of interest" description="Disordered" evidence="4">
    <location>
        <begin position="1"/>
        <end position="105"/>
    </location>
</feature>
<dbReference type="GO" id="GO:0000122">
    <property type="term" value="P:negative regulation of transcription by RNA polymerase II"/>
    <property type="evidence" value="ECO:0007669"/>
    <property type="project" value="TreeGrafter"/>
</dbReference>
<keyword evidence="3" id="KW-0539">Nucleus</keyword>
<feature type="compositionally biased region" description="Acidic residues" evidence="4">
    <location>
        <begin position="34"/>
        <end position="50"/>
    </location>
</feature>
<dbReference type="InterPro" id="IPR016024">
    <property type="entry name" value="ARM-type_fold"/>
</dbReference>
<dbReference type="AlphaFoldDB" id="A0AAV5V025"/>
<feature type="compositionally biased region" description="Acidic residues" evidence="4">
    <location>
        <begin position="699"/>
        <end position="718"/>
    </location>
</feature>
<feature type="non-terminal residue" evidence="5">
    <location>
        <position position="1"/>
    </location>
</feature>
<dbReference type="SUPFAM" id="SSF48371">
    <property type="entry name" value="ARM repeat"/>
    <property type="match status" value="1"/>
</dbReference>
<reference evidence="5" key="1">
    <citation type="submission" date="2023-10" db="EMBL/GenBank/DDBJ databases">
        <title>Genome assembly of Pristionchus species.</title>
        <authorList>
            <person name="Yoshida K."/>
            <person name="Sommer R.J."/>
        </authorList>
    </citation>
    <scope>NUCLEOTIDE SEQUENCE</scope>
    <source>
        <strain evidence="5">RS5133</strain>
    </source>
</reference>
<feature type="compositionally biased region" description="Basic and acidic residues" evidence="4">
    <location>
        <begin position="94"/>
        <end position="105"/>
    </location>
</feature>
<dbReference type="EMBL" id="BTSY01000002">
    <property type="protein sequence ID" value="GMT12886.1"/>
    <property type="molecule type" value="Genomic_DNA"/>
</dbReference>
<comment type="subcellular location">
    <subcellularLocation>
        <location evidence="1">Nucleus</location>
    </subcellularLocation>
</comment>
<feature type="region of interest" description="Disordered" evidence="4">
    <location>
        <begin position="662"/>
        <end position="758"/>
    </location>
</feature>
<comment type="caution">
    <text evidence="5">The sequence shown here is derived from an EMBL/GenBank/DDBJ whole genome shotgun (WGS) entry which is preliminary data.</text>
</comment>
<evidence type="ECO:0000313" key="5">
    <source>
        <dbReference type="EMBL" id="GMT12886.1"/>
    </source>
</evidence>
<dbReference type="Proteomes" id="UP001432322">
    <property type="component" value="Unassembled WGS sequence"/>
</dbReference>
<dbReference type="GO" id="GO:0003714">
    <property type="term" value="F:transcription corepressor activity"/>
    <property type="evidence" value="ECO:0007669"/>
    <property type="project" value="TreeGrafter"/>
</dbReference>
<dbReference type="GO" id="GO:0042273">
    <property type="term" value="P:ribosomal large subunit biogenesis"/>
    <property type="evidence" value="ECO:0007669"/>
    <property type="project" value="TreeGrafter"/>
</dbReference>
<dbReference type="Pfam" id="PF03715">
    <property type="entry name" value="Noc2"/>
    <property type="match status" value="1"/>
</dbReference>
<proteinExistence type="inferred from homology"/>
<dbReference type="InterPro" id="IPR005343">
    <property type="entry name" value="Noc2"/>
</dbReference>
<evidence type="ECO:0008006" key="7">
    <source>
        <dbReference type="Google" id="ProtNLM"/>
    </source>
</evidence>
<feature type="compositionally biased region" description="Basic and acidic residues" evidence="4">
    <location>
        <begin position="669"/>
        <end position="698"/>
    </location>
</feature>
<evidence type="ECO:0000256" key="2">
    <source>
        <dbReference type="ARBA" id="ARBA00005907"/>
    </source>
</evidence>
<dbReference type="PANTHER" id="PTHR12687:SF4">
    <property type="entry name" value="NUCLEOLAR COMPLEX PROTEIN 2 HOMOLOG"/>
    <property type="match status" value="1"/>
</dbReference>
<comment type="similarity">
    <text evidence="2">Belongs to the NOC2 family.</text>
</comment>
<keyword evidence="6" id="KW-1185">Reference proteome</keyword>
<sequence length="758" mass="86412">LKVGRSAVGRARKLGVKKMGLKKQIAPLKKRPVEDEDDDSSSGWETDEDQNQQTPAVPERKIKGRIVQEGESDEDEEMDDDEEDDEGEDLEDIGLSHKEQLEKLKKTDPELYKYMQSEEKDLLEFGEGEEDEEGEDDEDEDMEEEEEAPKEKKSRQPKAKKEKDGRSIFDGELYLYVEKELEKENTSHSAVRLAVHAFTACVARVGADIEPPPWVINDQKVFDAVVRLCFRHLGDRILNMLGKPKNMENESYTSGKLTYPHYKKHSVVVKQYLHGLLLFLSEVQTPSVVTTTAKAISALSQLYAQQPKLCRTLIKALVRLWTRKTLEVRCAAYFAMNALCKASPDQFALLYKSCYMGFVSCSRDVNAESWPLLVFMHRSFAQLTLINPNVAYQYAFVYIRQTAIHIRNAVISNKRKDLVQSVYNWQLLQCLYMWTRVISHAHTVSEETEALRELAYPLVQIVLSTLKLFPSPRYLPLRAHCVELLLQLQATCDKYIPTLALSVELMSEVVSILRSKPKKQHKIAGHHAPDLASMLKATAQQVEEPQWRKAMVEEVFRLLVQSSHVIATHPAFPDVVLPLVHRLRSMTKGCKNAETCTQLRTLCDKLKDHSDWVRATLAPRHIDITDSLNIIGLRSSLRDSSSPLATFHQQWVRYWKMKQRLLTKSDPNPNKKEHAKGERKNEKKGKKEEKSSNKKARVEEEEDDEETESDEEEDEEVVEVSKKSIKKKTAAGKIGGRVGADASVPDSVADLGVWSDED</sequence>
<feature type="compositionally biased region" description="Acidic residues" evidence="4">
    <location>
        <begin position="70"/>
        <end position="92"/>
    </location>
</feature>
<evidence type="ECO:0000256" key="1">
    <source>
        <dbReference type="ARBA" id="ARBA00004123"/>
    </source>
</evidence>
<evidence type="ECO:0000256" key="3">
    <source>
        <dbReference type="ARBA" id="ARBA00023242"/>
    </source>
</evidence>